<dbReference type="CDD" id="cd02982">
    <property type="entry name" value="PDI_b'_family"/>
    <property type="match status" value="1"/>
</dbReference>
<dbReference type="OMA" id="CHIFNAE"/>
<feature type="region of interest" description="Disordered" evidence="2">
    <location>
        <begin position="452"/>
        <end position="476"/>
    </location>
</feature>
<evidence type="ECO:0000313" key="3">
    <source>
        <dbReference type="EMBL" id="CDW73601.1"/>
    </source>
</evidence>
<evidence type="ECO:0000256" key="1">
    <source>
        <dbReference type="ARBA" id="ARBA00006347"/>
    </source>
</evidence>
<protein>
    <submittedName>
        <fullName evidence="3">Protein disulfide-isomerase</fullName>
    </submittedName>
</protein>
<dbReference type="GO" id="GO:0003756">
    <property type="term" value="F:protein disulfide isomerase activity"/>
    <property type="evidence" value="ECO:0007669"/>
    <property type="project" value="TreeGrafter"/>
</dbReference>
<dbReference type="GO" id="GO:0006457">
    <property type="term" value="P:protein folding"/>
    <property type="evidence" value="ECO:0007669"/>
    <property type="project" value="TreeGrafter"/>
</dbReference>
<dbReference type="Gene3D" id="3.40.30.10">
    <property type="entry name" value="Glutaredoxin"/>
    <property type="match status" value="3"/>
</dbReference>
<name>A0A077ZYJ1_STYLE</name>
<proteinExistence type="inferred from homology"/>
<dbReference type="GO" id="GO:0005783">
    <property type="term" value="C:endoplasmic reticulum"/>
    <property type="evidence" value="ECO:0007669"/>
    <property type="project" value="TreeGrafter"/>
</dbReference>
<evidence type="ECO:0000256" key="2">
    <source>
        <dbReference type="SAM" id="MobiDB-lite"/>
    </source>
</evidence>
<dbReference type="EMBL" id="CCKQ01002504">
    <property type="protein sequence ID" value="CDW73601.1"/>
    <property type="molecule type" value="Genomic_DNA"/>
</dbReference>
<keyword evidence="3" id="KW-0413">Isomerase</keyword>
<dbReference type="Pfam" id="PF13848">
    <property type="entry name" value="Thioredoxin_6"/>
    <property type="match status" value="1"/>
</dbReference>
<accession>A0A077ZYJ1</accession>
<dbReference type="InParanoid" id="A0A077ZYJ1"/>
<dbReference type="OrthoDB" id="72053at2759"/>
<gene>
    <name evidence="3" type="primary">Contig10101.g10791</name>
    <name evidence="3" type="ORF">STYLEM_2584</name>
</gene>
<dbReference type="SUPFAM" id="SSF52833">
    <property type="entry name" value="Thioredoxin-like"/>
    <property type="match status" value="2"/>
</dbReference>
<organism evidence="3 4">
    <name type="scientific">Stylonychia lemnae</name>
    <name type="common">Ciliate</name>
    <dbReference type="NCBI Taxonomy" id="5949"/>
    <lineage>
        <taxon>Eukaryota</taxon>
        <taxon>Sar</taxon>
        <taxon>Alveolata</taxon>
        <taxon>Ciliophora</taxon>
        <taxon>Intramacronucleata</taxon>
        <taxon>Spirotrichea</taxon>
        <taxon>Stichotrichia</taxon>
        <taxon>Sporadotrichida</taxon>
        <taxon>Oxytrichidae</taxon>
        <taxon>Stylonychinae</taxon>
        <taxon>Stylonychia</taxon>
    </lineage>
</organism>
<sequence>MNQQSSLQIKIIQQIPKDKGVFLLTEETFDDFINWNNLTFVCFHNNNQAKPTNYFGKFNVDSITTWIHKKTGIPSNKIENHQQLIVKSRQIDSLVVYFGPLSIKKYGQYLEVARDFMQQDDIDFSHIDTNQYSQNELELLNLEGYNERGYQVRVYRRRNLRDYKDYKDDSLDFEKLQAFIIQSTFVGPGPDIVRELSTENAMKIFTYNKPVLLLFRNTSSSDVRYYHSQLSEAYEEIQNKILVVLADINSSITQKIALLVGLDVEKDHFPQIRILDPNPGKSVVLKYVYNQDNIEKDKIIAFVNDFVSGKLSSYKKNELEPKSRSGYVTALNSQNYEKIIYDKELDVFVMFVGGGLCKLCDDFWPVYVKAAKVLSRTNGLIFATINMALNEIDDTSVYYYPTVRYYPKDSKYRPYDYDQGLDLNDVIKFVKRVASVTPVVEDYAVLIEEKKQEQLKQDASDSKEAENASKEEVFVRQELRDQNELRAEDL</sequence>
<comment type="similarity">
    <text evidence="1">Belongs to the protein disulfide isomerase family.</text>
</comment>
<dbReference type="InterPro" id="IPR036249">
    <property type="entry name" value="Thioredoxin-like_sf"/>
</dbReference>
<evidence type="ECO:0000313" key="4">
    <source>
        <dbReference type="Proteomes" id="UP000039865"/>
    </source>
</evidence>
<keyword evidence="4" id="KW-1185">Reference proteome</keyword>
<dbReference type="AlphaFoldDB" id="A0A077ZYJ1"/>
<reference evidence="3 4" key="1">
    <citation type="submission" date="2014-06" db="EMBL/GenBank/DDBJ databases">
        <authorList>
            <person name="Swart Estienne"/>
        </authorList>
    </citation>
    <scope>NUCLEOTIDE SEQUENCE [LARGE SCALE GENOMIC DNA]</scope>
    <source>
        <strain evidence="3 4">130c</strain>
    </source>
</reference>
<dbReference type="PANTHER" id="PTHR18929">
    <property type="entry name" value="PROTEIN DISULFIDE ISOMERASE"/>
    <property type="match status" value="1"/>
</dbReference>
<dbReference type="Proteomes" id="UP000039865">
    <property type="component" value="Unassembled WGS sequence"/>
</dbReference>
<dbReference type="GO" id="GO:0034976">
    <property type="term" value="P:response to endoplasmic reticulum stress"/>
    <property type="evidence" value="ECO:0007669"/>
    <property type="project" value="TreeGrafter"/>
</dbReference>